<feature type="region of interest" description="Disordered" evidence="1">
    <location>
        <begin position="1"/>
        <end position="27"/>
    </location>
</feature>
<evidence type="ECO:0000313" key="3">
    <source>
        <dbReference type="Proteomes" id="UP000663929"/>
    </source>
</evidence>
<evidence type="ECO:0000313" key="2">
    <source>
        <dbReference type="EMBL" id="QTD51291.1"/>
    </source>
</evidence>
<dbReference type="Proteomes" id="UP000663929">
    <property type="component" value="Chromosome"/>
</dbReference>
<evidence type="ECO:0008006" key="4">
    <source>
        <dbReference type="Google" id="ProtNLM"/>
    </source>
</evidence>
<dbReference type="EMBL" id="CP071793">
    <property type="protein sequence ID" value="QTD51291.1"/>
    <property type="molecule type" value="Genomic_DNA"/>
</dbReference>
<evidence type="ECO:0000256" key="1">
    <source>
        <dbReference type="SAM" id="MobiDB-lite"/>
    </source>
</evidence>
<dbReference type="KEGG" id="scor:J3U87_02385"/>
<feature type="compositionally biased region" description="Polar residues" evidence="1">
    <location>
        <begin position="15"/>
        <end position="25"/>
    </location>
</feature>
<name>A0A8A4TQR9_SULCO</name>
<organism evidence="2 3">
    <name type="scientific">Sulfidibacter corallicola</name>
    <dbReference type="NCBI Taxonomy" id="2818388"/>
    <lineage>
        <taxon>Bacteria</taxon>
        <taxon>Pseudomonadati</taxon>
        <taxon>Acidobacteriota</taxon>
        <taxon>Holophagae</taxon>
        <taxon>Acanthopleuribacterales</taxon>
        <taxon>Acanthopleuribacteraceae</taxon>
        <taxon>Sulfidibacter</taxon>
    </lineage>
</organism>
<keyword evidence="3" id="KW-1185">Reference proteome</keyword>
<proteinExistence type="predicted"/>
<dbReference type="Gene3D" id="2.40.10.220">
    <property type="entry name" value="predicted glycosyltransferase like domains"/>
    <property type="match status" value="1"/>
</dbReference>
<protein>
    <recommendedName>
        <fullName evidence="4">PilZ domain-containing protein</fullName>
    </recommendedName>
</protein>
<accession>A0A8A4TQR9</accession>
<gene>
    <name evidence="2" type="ORF">J3U87_02385</name>
</gene>
<dbReference type="AlphaFoldDB" id="A0A8A4TQR9"/>
<dbReference type="RefSeq" id="WP_237381423.1">
    <property type="nucleotide sequence ID" value="NZ_CP071793.1"/>
</dbReference>
<sequence>MLTKTPQLKKALSDLKQSVQESMSHGKNLKKSLIESTLGTKLEKHAQLELVLDKYLELIEKQLVPALVKVIEPEPAHEPQNSGGKRRGLPRYRRRLPMHYSLPGQKVKPRHAYSRDIGAMGLFIMSNRLEKVGQSLQVDIEVPEYGLIKVQAVVVWTKWVPPPLRSVEYTGFGVRITYAPQKWYEFFLSVEEEHHSHGGDHGDHH</sequence>
<reference evidence="2" key="1">
    <citation type="submission" date="2021-03" db="EMBL/GenBank/DDBJ databases">
        <title>Acanthopleuribacteraceae sp. M133.</title>
        <authorList>
            <person name="Wang G."/>
        </authorList>
    </citation>
    <scope>NUCLEOTIDE SEQUENCE</scope>
    <source>
        <strain evidence="2">M133</strain>
    </source>
</reference>